<dbReference type="PANTHER" id="PTHR43174:SF3">
    <property type="entry name" value="UDP-N-ACETYLGLUCOSAMINE 2-EPIMERASE"/>
    <property type="match status" value="1"/>
</dbReference>
<reference evidence="2" key="1">
    <citation type="submission" date="2018-05" db="EMBL/GenBank/DDBJ databases">
        <authorList>
            <person name="Lanie J.A."/>
            <person name="Ng W.-L."/>
            <person name="Kazmierczak K.M."/>
            <person name="Andrzejewski T.M."/>
            <person name="Davidsen T.M."/>
            <person name="Wayne K.J."/>
            <person name="Tettelin H."/>
            <person name="Glass J.I."/>
            <person name="Rusch D."/>
            <person name="Podicherti R."/>
            <person name="Tsui H.-C.T."/>
            <person name="Winkler M.E."/>
        </authorList>
    </citation>
    <scope>NUCLEOTIDE SEQUENCE</scope>
</reference>
<dbReference type="Pfam" id="PF02350">
    <property type="entry name" value="Epimerase_2"/>
    <property type="match status" value="1"/>
</dbReference>
<dbReference type="InterPro" id="IPR003331">
    <property type="entry name" value="UDP_GlcNAc_Epimerase_2_dom"/>
</dbReference>
<dbReference type="Gene3D" id="3.40.50.2000">
    <property type="entry name" value="Glycogen Phosphorylase B"/>
    <property type="match status" value="1"/>
</dbReference>
<dbReference type="SUPFAM" id="SSF53756">
    <property type="entry name" value="UDP-Glycosyltransferase/glycogen phosphorylase"/>
    <property type="match status" value="1"/>
</dbReference>
<dbReference type="AlphaFoldDB" id="A0A382FNM5"/>
<dbReference type="InterPro" id="IPR029767">
    <property type="entry name" value="WecB-like"/>
</dbReference>
<feature type="non-terminal residue" evidence="2">
    <location>
        <position position="216"/>
    </location>
</feature>
<protein>
    <recommendedName>
        <fullName evidence="1">UDP-N-acetylglucosamine 2-epimerase domain-containing protein</fullName>
    </recommendedName>
</protein>
<dbReference type="NCBIfam" id="TIGR03568">
    <property type="entry name" value="NeuC_NnaA"/>
    <property type="match status" value="1"/>
</dbReference>
<gene>
    <name evidence="2" type="ORF">METZ01_LOCUS217059</name>
</gene>
<dbReference type="GO" id="GO:0004553">
    <property type="term" value="F:hydrolase activity, hydrolyzing O-glycosyl compounds"/>
    <property type="evidence" value="ECO:0007669"/>
    <property type="project" value="InterPro"/>
</dbReference>
<feature type="domain" description="UDP-N-acetylglucosamine 2-epimerase" evidence="1">
    <location>
        <begin position="24"/>
        <end position="215"/>
    </location>
</feature>
<organism evidence="2">
    <name type="scientific">marine metagenome</name>
    <dbReference type="NCBI Taxonomy" id="408172"/>
    <lineage>
        <taxon>unclassified sequences</taxon>
        <taxon>metagenomes</taxon>
        <taxon>ecological metagenomes</taxon>
    </lineage>
</organism>
<name>A0A382FNM5_9ZZZZ</name>
<proteinExistence type="predicted"/>
<dbReference type="EMBL" id="UINC01050802">
    <property type="protein sequence ID" value="SVB64205.1"/>
    <property type="molecule type" value="Genomic_DNA"/>
</dbReference>
<accession>A0A382FNM5</accession>
<evidence type="ECO:0000259" key="1">
    <source>
        <dbReference type="Pfam" id="PF02350"/>
    </source>
</evidence>
<dbReference type="PANTHER" id="PTHR43174">
    <property type="entry name" value="UDP-N-ACETYLGLUCOSAMINE 2-EPIMERASE"/>
    <property type="match status" value="1"/>
</dbReference>
<sequence>MQPRRICVVTGSRAEYGLLQGLIKEIQDSKDLELQLVVAGMHLSPEFGLTYREIEKDGFEISRTIDMQLTSDTSMGIAKSLGLGTIGFGEALHALKPEILVLLGDRFELLAAASAALVALVPIAHIHGGELTEGAYDDAIRHSITKMSHLHFTAHEGYSSRVIQLGEQPSKVFCVGALGIDNIVTLPRLRKDEVEKFLGLSLEGKSLLVTWHPETL</sequence>
<evidence type="ECO:0000313" key="2">
    <source>
        <dbReference type="EMBL" id="SVB64205.1"/>
    </source>
</evidence>
<dbReference type="GO" id="GO:0006047">
    <property type="term" value="P:UDP-N-acetylglucosamine metabolic process"/>
    <property type="evidence" value="ECO:0007669"/>
    <property type="project" value="InterPro"/>
</dbReference>
<dbReference type="InterPro" id="IPR020004">
    <property type="entry name" value="UDP-GlcNAc_Epase"/>
</dbReference>